<accession>X1EG03</accession>
<sequence>MHNPNFKKNKRILILFLITTTMSFLTFSPLVWDFYDSQSNLNSPTGFESFNELKISDYSSNFGSAGENMNITLHQSYLNNSINTIVNTSDSSNNKITLPSPTDTTFNSTYTNLTINDLYAPNKTLIVEDDTITSFDDFTNANPLVTSFSTAGDGYLENISVYVRNIAGNPATVTVVLYNSTWDTGNSRNEPDGNNLGYVATLGTFGIPATTTGTYSVKDVHYLLDNTNTENNTWFIGLFDG</sequence>
<keyword evidence="1" id="KW-1133">Transmembrane helix</keyword>
<feature type="transmembrane region" description="Helical" evidence="1">
    <location>
        <begin position="12"/>
        <end position="32"/>
    </location>
</feature>
<dbReference type="EMBL" id="BART01030289">
    <property type="protein sequence ID" value="GAH16069.1"/>
    <property type="molecule type" value="Genomic_DNA"/>
</dbReference>
<feature type="non-terminal residue" evidence="2">
    <location>
        <position position="241"/>
    </location>
</feature>
<keyword evidence="1" id="KW-0472">Membrane</keyword>
<proteinExistence type="predicted"/>
<reference evidence="2" key="1">
    <citation type="journal article" date="2014" name="Front. Microbiol.">
        <title>High frequency of phylogenetically diverse reductive dehalogenase-homologous genes in deep subseafloor sedimentary metagenomes.</title>
        <authorList>
            <person name="Kawai M."/>
            <person name="Futagami T."/>
            <person name="Toyoda A."/>
            <person name="Takaki Y."/>
            <person name="Nishi S."/>
            <person name="Hori S."/>
            <person name="Arai W."/>
            <person name="Tsubouchi T."/>
            <person name="Morono Y."/>
            <person name="Uchiyama I."/>
            <person name="Ito T."/>
            <person name="Fujiyama A."/>
            <person name="Inagaki F."/>
            <person name="Takami H."/>
        </authorList>
    </citation>
    <scope>NUCLEOTIDE SEQUENCE</scope>
    <source>
        <strain evidence="2">Expedition CK06-06</strain>
    </source>
</reference>
<protein>
    <submittedName>
        <fullName evidence="2">Uncharacterized protein</fullName>
    </submittedName>
</protein>
<evidence type="ECO:0000313" key="2">
    <source>
        <dbReference type="EMBL" id="GAH16069.1"/>
    </source>
</evidence>
<evidence type="ECO:0000256" key="1">
    <source>
        <dbReference type="SAM" id="Phobius"/>
    </source>
</evidence>
<comment type="caution">
    <text evidence="2">The sequence shown here is derived from an EMBL/GenBank/DDBJ whole genome shotgun (WGS) entry which is preliminary data.</text>
</comment>
<organism evidence="2">
    <name type="scientific">marine sediment metagenome</name>
    <dbReference type="NCBI Taxonomy" id="412755"/>
    <lineage>
        <taxon>unclassified sequences</taxon>
        <taxon>metagenomes</taxon>
        <taxon>ecological metagenomes</taxon>
    </lineage>
</organism>
<gene>
    <name evidence="2" type="ORF">S01H4_52933</name>
</gene>
<name>X1EG03_9ZZZZ</name>
<dbReference type="AlphaFoldDB" id="X1EG03"/>
<keyword evidence="1" id="KW-0812">Transmembrane</keyword>